<name>A0A084H0T2_METID</name>
<protein>
    <recommendedName>
        <fullName evidence="9">LrgB</fullName>
    </recommendedName>
</protein>
<dbReference type="InterPro" id="IPR007300">
    <property type="entry name" value="CidB/LrgB"/>
</dbReference>
<feature type="transmembrane region" description="Helical" evidence="6">
    <location>
        <begin position="88"/>
        <end position="113"/>
    </location>
</feature>
<dbReference type="STRING" id="246786.GS18_0207805"/>
<evidence type="ECO:0000256" key="2">
    <source>
        <dbReference type="ARBA" id="ARBA00022475"/>
    </source>
</evidence>
<evidence type="ECO:0000256" key="3">
    <source>
        <dbReference type="ARBA" id="ARBA00022692"/>
    </source>
</evidence>
<dbReference type="OrthoDB" id="9811701at2"/>
<evidence type="ECO:0000313" key="7">
    <source>
        <dbReference type="EMBL" id="KEZ53194.1"/>
    </source>
</evidence>
<evidence type="ECO:0008006" key="9">
    <source>
        <dbReference type="Google" id="ProtNLM"/>
    </source>
</evidence>
<feature type="transmembrane region" description="Helical" evidence="6">
    <location>
        <begin position="28"/>
        <end position="46"/>
    </location>
</feature>
<evidence type="ECO:0000313" key="8">
    <source>
        <dbReference type="Proteomes" id="UP000028549"/>
    </source>
</evidence>
<dbReference type="Pfam" id="PF04172">
    <property type="entry name" value="LrgB"/>
    <property type="match status" value="1"/>
</dbReference>
<evidence type="ECO:0000256" key="5">
    <source>
        <dbReference type="ARBA" id="ARBA00023136"/>
    </source>
</evidence>
<keyword evidence="4 6" id="KW-1133">Transmembrane helix</keyword>
<gene>
    <name evidence="7" type="ORF">GS18_0207805</name>
</gene>
<dbReference type="PANTHER" id="PTHR30249:SF17">
    <property type="entry name" value="HOLIN-LIKE PROTEIN CIDB"/>
    <property type="match status" value="1"/>
</dbReference>
<sequence>MAVIFYIVLTVIVYALMREVYKKYPFPLLVPISTSTFLLIVLFLLTDTEYAEYMTGGKWIDALLGPAVVALAYPLYENRHVMKRYAWTVFTSVLTGSIIGIVSGAGLAALFHVDREMILSLAPKSVTNPVAMDISEILGGIPALAAIYVVIAGMSGAVFGPSLLKAFGISHPVAKGIGLGAASHGTGTARALEMGELEGAVSSISMTLCAIFTAVLCPLLVPFLLHVL</sequence>
<feature type="transmembrane region" description="Helical" evidence="6">
    <location>
        <begin position="204"/>
        <end position="225"/>
    </location>
</feature>
<dbReference type="PANTHER" id="PTHR30249">
    <property type="entry name" value="PUTATIVE SEROTONIN TRANSPORTER"/>
    <property type="match status" value="1"/>
</dbReference>
<feature type="transmembrane region" description="Helical" evidence="6">
    <location>
        <begin position="134"/>
        <end position="159"/>
    </location>
</feature>
<comment type="caution">
    <text evidence="7">The sequence shown here is derived from an EMBL/GenBank/DDBJ whole genome shotgun (WGS) entry which is preliminary data.</text>
</comment>
<dbReference type="RefSeq" id="WP_029278922.1">
    <property type="nucleotide sequence ID" value="NZ_CANLZQ010000001.1"/>
</dbReference>
<evidence type="ECO:0000256" key="1">
    <source>
        <dbReference type="ARBA" id="ARBA00004651"/>
    </source>
</evidence>
<comment type="subcellular location">
    <subcellularLocation>
        <location evidence="1">Cell membrane</location>
        <topology evidence="1">Multi-pass membrane protein</topology>
    </subcellularLocation>
</comment>
<organism evidence="7 8">
    <name type="scientific">Metabacillus indicus</name>
    <name type="common">Bacillus indicus</name>
    <dbReference type="NCBI Taxonomy" id="246786"/>
    <lineage>
        <taxon>Bacteria</taxon>
        <taxon>Bacillati</taxon>
        <taxon>Bacillota</taxon>
        <taxon>Bacilli</taxon>
        <taxon>Bacillales</taxon>
        <taxon>Bacillaceae</taxon>
        <taxon>Metabacillus</taxon>
    </lineage>
</organism>
<dbReference type="GO" id="GO:0005886">
    <property type="term" value="C:plasma membrane"/>
    <property type="evidence" value="ECO:0007669"/>
    <property type="project" value="UniProtKB-SubCell"/>
</dbReference>
<keyword evidence="2" id="KW-1003">Cell membrane</keyword>
<evidence type="ECO:0000256" key="4">
    <source>
        <dbReference type="ARBA" id="ARBA00022989"/>
    </source>
</evidence>
<keyword evidence="3 6" id="KW-0812">Transmembrane</keyword>
<reference evidence="7 8" key="1">
    <citation type="journal article" date="2005" name="Int. J. Syst. Evol. Microbiol.">
        <title>Bacillus cibi sp. nov., isolated from jeotgal, a traditional Korean fermented seafood.</title>
        <authorList>
            <person name="Yoon J.H."/>
            <person name="Lee C.H."/>
            <person name="Oh T.K."/>
        </authorList>
    </citation>
    <scope>NUCLEOTIDE SEQUENCE [LARGE SCALE GENOMIC DNA]</scope>
    <source>
        <strain evidence="7 8">DSM 16189</strain>
    </source>
</reference>
<dbReference type="AlphaFoldDB" id="A0A084H0T2"/>
<evidence type="ECO:0000256" key="6">
    <source>
        <dbReference type="SAM" id="Phobius"/>
    </source>
</evidence>
<accession>A0A084H0T2</accession>
<keyword evidence="8" id="KW-1185">Reference proteome</keyword>
<keyword evidence="5 6" id="KW-0472">Membrane</keyword>
<dbReference type="Proteomes" id="UP000028549">
    <property type="component" value="Unassembled WGS sequence"/>
</dbReference>
<proteinExistence type="predicted"/>
<dbReference type="EMBL" id="JNVC02000003">
    <property type="protein sequence ID" value="KEZ53194.1"/>
    <property type="molecule type" value="Genomic_DNA"/>
</dbReference>